<dbReference type="EMBL" id="HACM01009454">
    <property type="protein sequence ID" value="CRZ09896.1"/>
    <property type="molecule type" value="Transcribed_RNA"/>
</dbReference>
<dbReference type="AlphaFoldDB" id="A0A0H5R7V9"/>
<name>A0A0H5R7V9_9EUKA</name>
<evidence type="ECO:0000313" key="1">
    <source>
        <dbReference type="EMBL" id="CRZ09896.1"/>
    </source>
</evidence>
<organism evidence="1">
    <name type="scientific">Spongospora subterranea</name>
    <dbReference type="NCBI Taxonomy" id="70186"/>
    <lineage>
        <taxon>Eukaryota</taxon>
        <taxon>Sar</taxon>
        <taxon>Rhizaria</taxon>
        <taxon>Endomyxa</taxon>
        <taxon>Phytomyxea</taxon>
        <taxon>Plasmodiophorida</taxon>
        <taxon>Plasmodiophoridae</taxon>
        <taxon>Spongospora</taxon>
    </lineage>
</organism>
<sequence length="116" mass="12759">KGDGVFAKSNMADPNGSVNERVALLEKRTEVAEAAVTSLEYQVAAMEVDRAALIKFKEETLSDLNIVKESLSANRESTSCVAGHAAHDQSLQEFNDENQRLQYRIGHLLRALKAND</sequence>
<proteinExistence type="predicted"/>
<feature type="non-terminal residue" evidence="1">
    <location>
        <position position="1"/>
    </location>
</feature>
<reference evidence="1" key="1">
    <citation type="submission" date="2015-04" db="EMBL/GenBank/DDBJ databases">
        <title>The genome sequence of the plant pathogenic Rhizarian Plasmodiophora brassicae reveals insights in its biotrophic life cycle and the origin of chitin synthesis.</title>
        <authorList>
            <person name="Schwelm A."/>
            <person name="Fogelqvist J."/>
            <person name="Knaust A."/>
            <person name="Julke S."/>
            <person name="Lilja T."/>
            <person name="Dhandapani V."/>
            <person name="Bonilla-Rosso G."/>
            <person name="Karlsson M."/>
            <person name="Shevchenko A."/>
            <person name="Choi S.R."/>
            <person name="Kim H.G."/>
            <person name="Park J.Y."/>
            <person name="Lim Y.P."/>
            <person name="Ludwig-Muller J."/>
            <person name="Dixelius C."/>
        </authorList>
    </citation>
    <scope>NUCLEOTIDE SEQUENCE</scope>
    <source>
        <tissue evidence="1">Potato root galls</tissue>
    </source>
</reference>
<protein>
    <submittedName>
        <fullName evidence="1">Uncharacterized protein</fullName>
    </submittedName>
</protein>
<accession>A0A0H5R7V9</accession>